<dbReference type="AlphaFoldDB" id="A0A7V8NTJ0"/>
<gene>
    <name evidence="5" type="ORF">HRJ53_19175</name>
</gene>
<reference evidence="5" key="1">
    <citation type="submission" date="2020-06" db="EMBL/GenBank/DDBJ databases">
        <title>Legume-microbial interactions unlock mineral nutrients during tropical forest succession.</title>
        <authorList>
            <person name="Epihov D.Z."/>
        </authorList>
    </citation>
    <scope>NUCLEOTIDE SEQUENCE [LARGE SCALE GENOMIC DNA]</scope>
    <source>
        <strain evidence="5">Pan2503</strain>
    </source>
</reference>
<dbReference type="GO" id="GO:0006355">
    <property type="term" value="P:regulation of DNA-templated transcription"/>
    <property type="evidence" value="ECO:0007669"/>
    <property type="project" value="InterPro"/>
</dbReference>
<dbReference type="SUPFAM" id="SSF46894">
    <property type="entry name" value="C-terminal effector domain of the bipartite response regulators"/>
    <property type="match status" value="1"/>
</dbReference>
<evidence type="ECO:0000256" key="3">
    <source>
        <dbReference type="SAM" id="MobiDB-lite"/>
    </source>
</evidence>
<accession>A0A7V8NTJ0</accession>
<feature type="compositionally biased region" description="Low complexity" evidence="3">
    <location>
        <begin position="132"/>
        <end position="142"/>
    </location>
</feature>
<evidence type="ECO:0000313" key="6">
    <source>
        <dbReference type="Proteomes" id="UP000567293"/>
    </source>
</evidence>
<dbReference type="InterPro" id="IPR016032">
    <property type="entry name" value="Sig_transdc_resp-reg_C-effctor"/>
</dbReference>
<dbReference type="Gene3D" id="1.10.10.10">
    <property type="entry name" value="Winged helix-like DNA-binding domain superfamily/Winged helix DNA-binding domain"/>
    <property type="match status" value="1"/>
</dbReference>
<dbReference type="InterPro" id="IPR036388">
    <property type="entry name" value="WH-like_DNA-bd_sf"/>
</dbReference>
<feature type="DNA-binding region" description="OmpR/PhoB-type" evidence="2">
    <location>
        <begin position="8"/>
        <end position="108"/>
    </location>
</feature>
<keyword evidence="1 2" id="KW-0238">DNA-binding</keyword>
<dbReference type="PROSITE" id="PS51755">
    <property type="entry name" value="OMPR_PHOB"/>
    <property type="match status" value="1"/>
</dbReference>
<name>A0A7V8NTJ0_9BACT</name>
<evidence type="ECO:0000259" key="4">
    <source>
        <dbReference type="PROSITE" id="PS51755"/>
    </source>
</evidence>
<comment type="caution">
    <text evidence="5">The sequence shown here is derived from an EMBL/GenBank/DDBJ whole genome shotgun (WGS) entry which is preliminary data.</text>
</comment>
<sequence>MTRGSQSTDVVRFHTFEVHLRAGELYRAGHKIRLQDQPFRVLAMLLEHPGEVVAREDLQKRLWPADTFVDFDHSLNTAIKKLRLALCDDRENPRFIETLPKRGYRFIGAVNQPAKPPSPAPQPTPSPLNTKSAAASSSVGRVARVSTDGNPTFVVVSADEESAAEREKLDAANDDVGLSLLIAAQKLLMVHKGTSVRILEVQETSSRCLVRILEGEHYGKTALVPLKFLRESPS</sequence>
<dbReference type="InterPro" id="IPR001867">
    <property type="entry name" value="OmpR/PhoB-type_DNA-bd"/>
</dbReference>
<dbReference type="Pfam" id="PF00486">
    <property type="entry name" value="Trans_reg_C"/>
    <property type="match status" value="1"/>
</dbReference>
<organism evidence="5 6">
    <name type="scientific">Candidatus Acidiferrum panamense</name>
    <dbReference type="NCBI Taxonomy" id="2741543"/>
    <lineage>
        <taxon>Bacteria</taxon>
        <taxon>Pseudomonadati</taxon>
        <taxon>Acidobacteriota</taxon>
        <taxon>Terriglobia</taxon>
        <taxon>Candidatus Acidiferrales</taxon>
        <taxon>Candidatus Acidiferrum</taxon>
    </lineage>
</organism>
<dbReference type="Proteomes" id="UP000567293">
    <property type="component" value="Unassembled WGS sequence"/>
</dbReference>
<dbReference type="SMART" id="SM00862">
    <property type="entry name" value="Trans_reg_C"/>
    <property type="match status" value="1"/>
</dbReference>
<protein>
    <submittedName>
        <fullName evidence="5">Winged helix-turn-helix domain-containing protein</fullName>
    </submittedName>
</protein>
<keyword evidence="6" id="KW-1185">Reference proteome</keyword>
<proteinExistence type="predicted"/>
<evidence type="ECO:0000256" key="2">
    <source>
        <dbReference type="PROSITE-ProRule" id="PRU01091"/>
    </source>
</evidence>
<dbReference type="CDD" id="cd00383">
    <property type="entry name" value="trans_reg_C"/>
    <property type="match status" value="1"/>
</dbReference>
<evidence type="ECO:0000313" key="5">
    <source>
        <dbReference type="EMBL" id="MBA0087111.1"/>
    </source>
</evidence>
<feature type="compositionally biased region" description="Pro residues" evidence="3">
    <location>
        <begin position="114"/>
        <end position="126"/>
    </location>
</feature>
<feature type="region of interest" description="Disordered" evidence="3">
    <location>
        <begin position="109"/>
        <end position="142"/>
    </location>
</feature>
<evidence type="ECO:0000256" key="1">
    <source>
        <dbReference type="ARBA" id="ARBA00023125"/>
    </source>
</evidence>
<dbReference type="GO" id="GO:0003677">
    <property type="term" value="F:DNA binding"/>
    <property type="evidence" value="ECO:0007669"/>
    <property type="project" value="UniProtKB-UniRule"/>
</dbReference>
<dbReference type="GO" id="GO:0000160">
    <property type="term" value="P:phosphorelay signal transduction system"/>
    <property type="evidence" value="ECO:0007669"/>
    <property type="project" value="InterPro"/>
</dbReference>
<feature type="domain" description="OmpR/PhoB-type" evidence="4">
    <location>
        <begin position="8"/>
        <end position="108"/>
    </location>
</feature>
<dbReference type="EMBL" id="JACDQQ010001835">
    <property type="protein sequence ID" value="MBA0087111.1"/>
    <property type="molecule type" value="Genomic_DNA"/>
</dbReference>